<dbReference type="SUPFAM" id="SSF54523">
    <property type="entry name" value="Pili subunits"/>
    <property type="match status" value="1"/>
</dbReference>
<dbReference type="OrthoDB" id="8607132at2"/>
<dbReference type="Proteomes" id="UP000215188">
    <property type="component" value="Unassembled WGS sequence"/>
</dbReference>
<dbReference type="GO" id="GO:0007155">
    <property type="term" value="P:cell adhesion"/>
    <property type="evidence" value="ECO:0007669"/>
    <property type="project" value="InterPro"/>
</dbReference>
<keyword evidence="3" id="KW-0472">Membrane</keyword>
<evidence type="ECO:0000313" key="4">
    <source>
        <dbReference type="EMBL" id="OXL16523.1"/>
    </source>
</evidence>
<evidence type="ECO:0000256" key="2">
    <source>
        <dbReference type="ARBA" id="ARBA00022481"/>
    </source>
</evidence>
<evidence type="ECO:0000256" key="3">
    <source>
        <dbReference type="SAM" id="Phobius"/>
    </source>
</evidence>
<dbReference type="PANTHER" id="PTHR30093">
    <property type="entry name" value="GENERAL SECRETION PATHWAY PROTEIN G"/>
    <property type="match status" value="1"/>
</dbReference>
<keyword evidence="5" id="KW-1185">Reference proteome</keyword>
<proteinExistence type="inferred from homology"/>
<keyword evidence="3" id="KW-0812">Transmembrane</keyword>
<comment type="caution">
    <text evidence="4">The sequence shown here is derived from an EMBL/GenBank/DDBJ whole genome shotgun (WGS) entry which is preliminary data.</text>
</comment>
<dbReference type="EMBL" id="NJGG01000001">
    <property type="protein sequence ID" value="OXL16523.1"/>
    <property type="molecule type" value="Genomic_DNA"/>
</dbReference>
<sequence length="165" mass="17256">MTSKQDASTNKKNGFTLIELMVVIAIIGILAAIAVPKYQDYIAKTRVTEGLSLAAGAKLAVTEVYSSKGAADMAEATESTFKSTTTNSIKDIKIEKSGAILITYQSSVAPEGTNTLSIVPVNNASSDAVTALDLSVKGEQPWAGIWSCKSPATTLPAKLQPSDCK</sequence>
<dbReference type="AlphaFoldDB" id="A0A229FX89"/>
<dbReference type="InterPro" id="IPR001082">
    <property type="entry name" value="Pilin"/>
</dbReference>
<dbReference type="Pfam" id="PF07963">
    <property type="entry name" value="N_methyl"/>
    <property type="match status" value="1"/>
</dbReference>
<keyword evidence="3" id="KW-1133">Transmembrane helix</keyword>
<comment type="similarity">
    <text evidence="1">Belongs to the N-Me-Phe pilin family.</text>
</comment>
<dbReference type="GO" id="GO:0044096">
    <property type="term" value="C:type IV pilus"/>
    <property type="evidence" value="ECO:0007669"/>
    <property type="project" value="TreeGrafter"/>
</dbReference>
<dbReference type="Pfam" id="PF00114">
    <property type="entry name" value="Pilin"/>
    <property type="match status" value="1"/>
</dbReference>
<evidence type="ECO:0000313" key="5">
    <source>
        <dbReference type="Proteomes" id="UP000215188"/>
    </source>
</evidence>
<organism evidence="4 5">
    <name type="scientific">Polynucleobacter cosmopolitanus</name>
    <dbReference type="NCBI Taxonomy" id="351345"/>
    <lineage>
        <taxon>Bacteria</taxon>
        <taxon>Pseudomonadati</taxon>
        <taxon>Pseudomonadota</taxon>
        <taxon>Betaproteobacteria</taxon>
        <taxon>Burkholderiales</taxon>
        <taxon>Burkholderiaceae</taxon>
        <taxon>Polynucleobacter</taxon>
    </lineage>
</organism>
<accession>A0A229FX89</accession>
<evidence type="ECO:0000256" key="1">
    <source>
        <dbReference type="ARBA" id="ARBA00005233"/>
    </source>
</evidence>
<protein>
    <submittedName>
        <fullName evidence="4">Pilin</fullName>
    </submittedName>
</protein>
<dbReference type="RefSeq" id="WP_089515549.1">
    <property type="nucleotide sequence ID" value="NZ_NJGG01000001.1"/>
</dbReference>
<name>A0A229FX89_9BURK</name>
<dbReference type="Gene3D" id="3.30.700.10">
    <property type="entry name" value="Glycoprotein, Type 4 Pilin"/>
    <property type="match status" value="1"/>
</dbReference>
<reference evidence="4 5" key="1">
    <citation type="submission" date="2017-06" db="EMBL/GenBank/DDBJ databases">
        <title>Reclassification of a Polynucleobacter cosmopolitanus strain isolated from tropical Lake Victoria as Polynucleobacter victoriensis comb. nov.</title>
        <authorList>
            <person name="Hahn M.W."/>
        </authorList>
    </citation>
    <scope>NUCLEOTIDE SEQUENCE [LARGE SCALE GENOMIC DNA]</scope>
    <source>
        <strain evidence="4 5">MWH-MoIso2</strain>
    </source>
</reference>
<gene>
    <name evidence="4" type="ORF">AOC33_00970</name>
</gene>
<feature type="transmembrane region" description="Helical" evidence="3">
    <location>
        <begin position="15"/>
        <end position="36"/>
    </location>
</feature>
<dbReference type="InterPro" id="IPR045584">
    <property type="entry name" value="Pilin-like"/>
</dbReference>
<keyword evidence="2" id="KW-0488">Methylation</keyword>
<dbReference type="PANTHER" id="PTHR30093:SF34">
    <property type="entry name" value="PREPILIN PEPTIDASE-DEPENDENT PROTEIN D"/>
    <property type="match status" value="1"/>
</dbReference>
<dbReference type="GO" id="GO:0043107">
    <property type="term" value="P:type IV pilus-dependent motility"/>
    <property type="evidence" value="ECO:0007669"/>
    <property type="project" value="TreeGrafter"/>
</dbReference>
<dbReference type="InterPro" id="IPR012902">
    <property type="entry name" value="N_methyl_site"/>
</dbReference>
<dbReference type="NCBIfam" id="TIGR02532">
    <property type="entry name" value="IV_pilin_GFxxxE"/>
    <property type="match status" value="1"/>
</dbReference>